<dbReference type="EMBL" id="JBHMEY010000042">
    <property type="protein sequence ID" value="MFB9097359.1"/>
    <property type="molecule type" value="Genomic_DNA"/>
</dbReference>
<evidence type="ECO:0000313" key="1">
    <source>
        <dbReference type="EMBL" id="MFB9097359.1"/>
    </source>
</evidence>
<accession>A0ABV5GPP3</accession>
<proteinExistence type="predicted"/>
<dbReference type="RefSeq" id="WP_236457729.1">
    <property type="nucleotide sequence ID" value="NZ_CBCSGE010000005.1"/>
</dbReference>
<organism evidence="1 2">
    <name type="scientific">Flavobacterium jumunjinense</name>
    <dbReference type="NCBI Taxonomy" id="998845"/>
    <lineage>
        <taxon>Bacteria</taxon>
        <taxon>Pseudomonadati</taxon>
        <taxon>Bacteroidota</taxon>
        <taxon>Flavobacteriia</taxon>
        <taxon>Flavobacteriales</taxon>
        <taxon>Flavobacteriaceae</taxon>
        <taxon>Flavobacterium</taxon>
    </lineage>
</organism>
<name>A0ABV5GPP3_9FLAO</name>
<gene>
    <name evidence="1" type="ORF">ACFFVF_12600</name>
</gene>
<sequence length="146" mass="17042">MIKSLFTFIYFLVIVNCFSQEVEKTSKSYSMIPLIANPEKYDGKWIGITGFLKYEKEGDILIFFSRDDLTYTNYKNCFVLYLDKNKLAGIDLSHYDGHCVSIIGYFSNIKHYYYGGAVEGVTYIESRDDINIEIKAMEIEERKKKN</sequence>
<comment type="caution">
    <text evidence="1">The sequence shown here is derived from an EMBL/GenBank/DDBJ whole genome shotgun (WGS) entry which is preliminary data.</text>
</comment>
<evidence type="ECO:0000313" key="2">
    <source>
        <dbReference type="Proteomes" id="UP001589607"/>
    </source>
</evidence>
<protein>
    <submittedName>
        <fullName evidence="1">Uncharacterized protein</fullName>
    </submittedName>
</protein>
<reference evidence="1 2" key="1">
    <citation type="submission" date="2024-09" db="EMBL/GenBank/DDBJ databases">
        <authorList>
            <person name="Sun Q."/>
            <person name="Mori K."/>
        </authorList>
    </citation>
    <scope>NUCLEOTIDE SEQUENCE [LARGE SCALE GENOMIC DNA]</scope>
    <source>
        <strain evidence="1 2">CECT 7955</strain>
    </source>
</reference>
<keyword evidence="2" id="KW-1185">Reference proteome</keyword>
<dbReference type="Proteomes" id="UP001589607">
    <property type="component" value="Unassembled WGS sequence"/>
</dbReference>